<dbReference type="GO" id="GO:0003682">
    <property type="term" value="F:chromatin binding"/>
    <property type="evidence" value="ECO:0007669"/>
    <property type="project" value="EnsemblFungi"/>
</dbReference>
<dbReference type="GO" id="GO:0000724">
    <property type="term" value="P:double-strand break repair via homologous recombination"/>
    <property type="evidence" value="ECO:0007669"/>
    <property type="project" value="EnsemblFungi"/>
</dbReference>
<name>A7TQ70_VANPO</name>
<feature type="compositionally biased region" description="Polar residues" evidence="2">
    <location>
        <begin position="254"/>
        <end position="272"/>
    </location>
</feature>
<dbReference type="STRING" id="436907.A7TQ70"/>
<feature type="compositionally biased region" description="Polar residues" evidence="2">
    <location>
        <begin position="228"/>
        <end position="237"/>
    </location>
</feature>
<dbReference type="PANTHER" id="PTHR22663">
    <property type="entry name" value="RING FINGER PROTEIN NARYA-RELATED"/>
    <property type="match status" value="1"/>
</dbReference>
<dbReference type="InterPro" id="IPR042123">
    <property type="entry name" value="Zip3/RNF212-like"/>
</dbReference>
<dbReference type="GO" id="GO:0016925">
    <property type="term" value="P:protein sumoylation"/>
    <property type="evidence" value="ECO:0007669"/>
    <property type="project" value="EnsemblFungi"/>
</dbReference>
<sequence>MGTFDQLFVYCGVCHRRSSKEDPLFLTSCAHILCSQHWDSKLGRNCTLCSAGDVSVVVLSDARPLPPDITVFFQPIEQTLETLYNVSQFQMTGLVNQCRFYQDHVVTLQAKCAKQRQLLFQAKNELDSIPKLKTKISELELQLRTYQKRDTPFFTSKQHFKSDRVSSMSSASERNGNSIFSNMKNHLPDPPATVDLTLDDENELEQAFVRKLKKNSNLKKSYNNPNSQIVADSTHIGNFTDDDSSSSNKKNSSQTITRELSSSKLPVQSKTQFPNALEKLRVVKRNNTVTNASSSNYSQASHGALIDHMRSSRAVNVRDFFQTQSNIPSVRRSSTSQQALSKFSNNRTTSSSSNPSGNKIRKHR</sequence>
<protein>
    <recommendedName>
        <fullName evidence="3">RING-type domain-containing protein</fullName>
    </recommendedName>
</protein>
<dbReference type="OrthoDB" id="2535391at2759"/>
<dbReference type="eggNOG" id="KOG4739">
    <property type="taxonomic scope" value="Eukaryota"/>
</dbReference>
<dbReference type="PhylomeDB" id="A7TQ70"/>
<dbReference type="OMA" id="AHILCSQ"/>
<dbReference type="PANTHER" id="PTHR22663:SF17">
    <property type="entry name" value="RING FINGER PROTEIN NARYA-RELATED"/>
    <property type="match status" value="1"/>
</dbReference>
<feature type="region of interest" description="Disordered" evidence="2">
    <location>
        <begin position="218"/>
        <end position="272"/>
    </location>
</feature>
<keyword evidence="1" id="KW-0469">Meiosis</keyword>
<feature type="compositionally biased region" description="Low complexity" evidence="2">
    <location>
        <begin position="341"/>
        <end position="358"/>
    </location>
</feature>
<dbReference type="InParanoid" id="A7TQ70"/>
<proteinExistence type="predicted"/>
<evidence type="ECO:0000313" key="5">
    <source>
        <dbReference type="Proteomes" id="UP000000267"/>
    </source>
</evidence>
<dbReference type="GO" id="GO:0035861">
    <property type="term" value="C:site of double-strand break"/>
    <property type="evidence" value="ECO:0007669"/>
    <property type="project" value="EnsemblFungi"/>
</dbReference>
<dbReference type="GO" id="GO:0007130">
    <property type="term" value="P:synaptonemal complex assembly"/>
    <property type="evidence" value="ECO:0007669"/>
    <property type="project" value="EnsemblFungi"/>
</dbReference>
<feature type="region of interest" description="Disordered" evidence="2">
    <location>
        <begin position="327"/>
        <end position="364"/>
    </location>
</feature>
<dbReference type="Proteomes" id="UP000000267">
    <property type="component" value="Unassembled WGS sequence"/>
</dbReference>
<evidence type="ECO:0000259" key="3">
    <source>
        <dbReference type="Pfam" id="PF14634"/>
    </source>
</evidence>
<dbReference type="KEGG" id="vpo:Kpol_483p18"/>
<dbReference type="GO" id="GO:0007131">
    <property type="term" value="P:reciprocal meiotic recombination"/>
    <property type="evidence" value="ECO:0007669"/>
    <property type="project" value="EnsemblFungi"/>
</dbReference>
<evidence type="ECO:0000313" key="4">
    <source>
        <dbReference type="EMBL" id="EDO15599.1"/>
    </source>
</evidence>
<feature type="region of interest" description="Disordered" evidence="2">
    <location>
        <begin position="164"/>
        <end position="195"/>
    </location>
</feature>
<feature type="compositionally biased region" description="Polar residues" evidence="2">
    <location>
        <begin position="165"/>
        <end position="184"/>
    </location>
</feature>
<keyword evidence="5" id="KW-1185">Reference proteome</keyword>
<evidence type="ECO:0000256" key="2">
    <source>
        <dbReference type="SAM" id="MobiDB-lite"/>
    </source>
</evidence>
<gene>
    <name evidence="4" type="ORF">Kpol_483p18</name>
</gene>
<organism evidence="5">
    <name type="scientific">Vanderwaltozyma polyspora (strain ATCC 22028 / DSM 70294 / BCRC 21397 / CBS 2163 / NBRC 10782 / NRRL Y-8283 / UCD 57-17)</name>
    <name type="common">Kluyveromyces polysporus</name>
    <dbReference type="NCBI Taxonomy" id="436907"/>
    <lineage>
        <taxon>Eukaryota</taxon>
        <taxon>Fungi</taxon>
        <taxon>Dikarya</taxon>
        <taxon>Ascomycota</taxon>
        <taxon>Saccharomycotina</taxon>
        <taxon>Saccharomycetes</taxon>
        <taxon>Saccharomycetales</taxon>
        <taxon>Saccharomycetaceae</taxon>
        <taxon>Vanderwaltozyma</taxon>
    </lineage>
</organism>
<dbReference type="InterPro" id="IPR001841">
    <property type="entry name" value="Znf_RING"/>
</dbReference>
<feature type="compositionally biased region" description="Polar residues" evidence="2">
    <location>
        <begin position="327"/>
        <end position="340"/>
    </location>
</feature>
<evidence type="ECO:0000256" key="1">
    <source>
        <dbReference type="ARBA" id="ARBA00023254"/>
    </source>
</evidence>
<dbReference type="AlphaFoldDB" id="A7TQ70"/>
<accession>A7TQ70</accession>
<feature type="compositionally biased region" description="Low complexity" evidence="2">
    <location>
        <begin position="218"/>
        <end position="227"/>
    </location>
</feature>
<dbReference type="HOGENOM" id="CLU_051887_0_0_1"/>
<dbReference type="GO" id="GO:0000775">
    <property type="term" value="C:chromosome, centromeric region"/>
    <property type="evidence" value="ECO:0007669"/>
    <property type="project" value="EnsemblFungi"/>
</dbReference>
<dbReference type="GO" id="GO:0000795">
    <property type="term" value="C:synaptonemal complex"/>
    <property type="evidence" value="ECO:0007669"/>
    <property type="project" value="InterPro"/>
</dbReference>
<feature type="domain" description="RING-type" evidence="3">
    <location>
        <begin position="11"/>
        <end position="50"/>
    </location>
</feature>
<dbReference type="RefSeq" id="XP_001643457.1">
    <property type="nucleotide sequence ID" value="XM_001643407.1"/>
</dbReference>
<dbReference type="GeneID" id="5543684"/>
<reference evidence="4 5" key="1">
    <citation type="journal article" date="2007" name="Proc. Natl. Acad. Sci. U.S.A.">
        <title>Independent sorting-out of thousands of duplicated gene pairs in two yeast species descended from a whole-genome duplication.</title>
        <authorList>
            <person name="Scannell D.R."/>
            <person name="Frank A.C."/>
            <person name="Conant G.C."/>
            <person name="Byrne K.P."/>
            <person name="Woolfit M."/>
            <person name="Wolfe K.H."/>
        </authorList>
    </citation>
    <scope>NUCLEOTIDE SEQUENCE [LARGE SCALE GENOMIC DNA]</scope>
    <source>
        <strain evidence="5">ATCC 22028 / DSM 70294 / BCRC 21397 / CBS 2163 / NBRC 10782 / NRRL Y-8283 / UCD 57-17</strain>
    </source>
</reference>
<dbReference type="FunCoup" id="A7TQ70">
    <property type="interactions" value="32"/>
</dbReference>
<dbReference type="EMBL" id="DS480453">
    <property type="protein sequence ID" value="EDO15599.1"/>
    <property type="molecule type" value="Genomic_DNA"/>
</dbReference>
<dbReference type="GO" id="GO:0019789">
    <property type="term" value="F:SUMO transferase activity"/>
    <property type="evidence" value="ECO:0007669"/>
    <property type="project" value="EnsemblFungi"/>
</dbReference>
<dbReference type="Pfam" id="PF14634">
    <property type="entry name" value="zf-RING_5"/>
    <property type="match status" value="1"/>
</dbReference>